<dbReference type="Proteomes" id="UP000223968">
    <property type="component" value="Unassembled WGS sequence"/>
</dbReference>
<evidence type="ECO:0000256" key="1">
    <source>
        <dbReference type="SAM" id="MobiDB-lite"/>
    </source>
</evidence>
<dbReference type="AlphaFoldDB" id="A0A2B7XAJ9"/>
<dbReference type="OrthoDB" id="3550957at2759"/>
<feature type="transmembrane region" description="Helical" evidence="2">
    <location>
        <begin position="180"/>
        <end position="203"/>
    </location>
</feature>
<evidence type="ECO:0000313" key="3">
    <source>
        <dbReference type="EMBL" id="PGH05727.1"/>
    </source>
</evidence>
<sequence length="242" mass="26125">MPINSQPSAVWGQKNSNIPVTFAGPSGELRTPPLEIKVSYLSICISNIERIELCSSNEVALESVIRLLGTQSSANNSSAADPLNIFRVAKSFGKDMLFIGPLVTTVALIVIRLFFLIKMDRREPVPIPRVYLTCAISVAMFLLCLVSALMQHVSSRDGAKSIQILMHGTVQAELGTTSIALGWVAVGLLALDSSVMLLLLLAIRASTESDMYYTPTISMEATSSQDQPDVTERASDPVVARV</sequence>
<comment type="caution">
    <text evidence="3">The sequence shown here is derived from an EMBL/GenBank/DDBJ whole genome shotgun (WGS) entry which is preliminary data.</text>
</comment>
<keyword evidence="2" id="KW-1133">Transmembrane helix</keyword>
<evidence type="ECO:0008006" key="5">
    <source>
        <dbReference type="Google" id="ProtNLM"/>
    </source>
</evidence>
<gene>
    <name evidence="3" type="ORF">AJ79_06744</name>
</gene>
<dbReference type="PANTHER" id="PTHR28092:SF1">
    <property type="entry name" value="FACTOR-INDUCED GENE 1 PROTEIN"/>
    <property type="match status" value="1"/>
</dbReference>
<reference evidence="3 4" key="1">
    <citation type="submission" date="2017-10" db="EMBL/GenBank/DDBJ databases">
        <title>Comparative genomics in systemic dimorphic fungi from Ajellomycetaceae.</title>
        <authorList>
            <person name="Munoz J.F."/>
            <person name="Mcewen J.G."/>
            <person name="Clay O.K."/>
            <person name="Cuomo C.A."/>
        </authorList>
    </citation>
    <scope>NUCLEOTIDE SEQUENCE [LARGE SCALE GENOMIC DNA]</scope>
    <source>
        <strain evidence="3 4">UAMH5409</strain>
    </source>
</reference>
<feature type="transmembrane region" description="Helical" evidence="2">
    <location>
        <begin position="96"/>
        <end position="117"/>
    </location>
</feature>
<protein>
    <recommendedName>
        <fullName evidence="5">Transmembrane protein</fullName>
    </recommendedName>
</protein>
<keyword evidence="4" id="KW-1185">Reference proteome</keyword>
<feature type="transmembrane region" description="Helical" evidence="2">
    <location>
        <begin position="129"/>
        <end position="150"/>
    </location>
</feature>
<proteinExistence type="predicted"/>
<keyword evidence="2" id="KW-0472">Membrane</keyword>
<dbReference type="EMBL" id="PDNB01000123">
    <property type="protein sequence ID" value="PGH05727.1"/>
    <property type="molecule type" value="Genomic_DNA"/>
</dbReference>
<dbReference type="PANTHER" id="PTHR28092">
    <property type="entry name" value="FACTOR-INDUCED GENE 1 PROTEIN"/>
    <property type="match status" value="1"/>
</dbReference>
<dbReference type="Pfam" id="PF12351">
    <property type="entry name" value="Fig1"/>
    <property type="match status" value="1"/>
</dbReference>
<dbReference type="GO" id="GO:0043332">
    <property type="term" value="C:mating projection tip"/>
    <property type="evidence" value="ECO:0007669"/>
    <property type="project" value="TreeGrafter"/>
</dbReference>
<feature type="region of interest" description="Disordered" evidence="1">
    <location>
        <begin position="223"/>
        <end position="242"/>
    </location>
</feature>
<dbReference type="GO" id="GO:0000747">
    <property type="term" value="P:conjugation with cellular fusion"/>
    <property type="evidence" value="ECO:0007669"/>
    <property type="project" value="TreeGrafter"/>
</dbReference>
<keyword evidence="2" id="KW-0812">Transmembrane</keyword>
<dbReference type="STRING" id="1447875.A0A2B7XAJ9"/>
<dbReference type="InterPro" id="IPR033481">
    <property type="entry name" value="Dni1/Fig1"/>
</dbReference>
<organism evidence="3 4">
    <name type="scientific">Helicocarpus griseus UAMH5409</name>
    <dbReference type="NCBI Taxonomy" id="1447875"/>
    <lineage>
        <taxon>Eukaryota</taxon>
        <taxon>Fungi</taxon>
        <taxon>Dikarya</taxon>
        <taxon>Ascomycota</taxon>
        <taxon>Pezizomycotina</taxon>
        <taxon>Eurotiomycetes</taxon>
        <taxon>Eurotiomycetidae</taxon>
        <taxon>Onygenales</taxon>
        <taxon>Ajellomycetaceae</taxon>
        <taxon>Helicocarpus</taxon>
    </lineage>
</organism>
<name>A0A2B7XAJ9_9EURO</name>
<evidence type="ECO:0000256" key="2">
    <source>
        <dbReference type="SAM" id="Phobius"/>
    </source>
</evidence>
<dbReference type="GO" id="GO:0016020">
    <property type="term" value="C:membrane"/>
    <property type="evidence" value="ECO:0007669"/>
    <property type="project" value="InterPro"/>
</dbReference>
<evidence type="ECO:0000313" key="4">
    <source>
        <dbReference type="Proteomes" id="UP000223968"/>
    </source>
</evidence>
<accession>A0A2B7XAJ9</accession>